<dbReference type="STRING" id="1328760.A0A165FEB5"/>
<dbReference type="OMA" id="HERQAIS"/>
<dbReference type="Proteomes" id="UP000076632">
    <property type="component" value="Unassembled WGS sequence"/>
</dbReference>
<organism evidence="6 7">
    <name type="scientific">Xylona heveae (strain CBS 132557 / TC161)</name>
    <dbReference type="NCBI Taxonomy" id="1328760"/>
    <lineage>
        <taxon>Eukaryota</taxon>
        <taxon>Fungi</taxon>
        <taxon>Dikarya</taxon>
        <taxon>Ascomycota</taxon>
        <taxon>Pezizomycotina</taxon>
        <taxon>Xylonomycetes</taxon>
        <taxon>Xylonales</taxon>
        <taxon>Xylonaceae</taxon>
        <taxon>Xylona</taxon>
    </lineage>
</organism>
<feature type="region of interest" description="Disordered" evidence="5">
    <location>
        <begin position="182"/>
        <end position="214"/>
    </location>
</feature>
<dbReference type="GO" id="GO:0008033">
    <property type="term" value="P:tRNA processing"/>
    <property type="evidence" value="ECO:0007669"/>
    <property type="project" value="UniProtKB-KW"/>
</dbReference>
<protein>
    <submittedName>
        <fullName evidence="6">Rpr2-domain-containing protein</fullName>
    </submittedName>
</protein>
<dbReference type="GeneID" id="28900514"/>
<feature type="compositionally biased region" description="Polar residues" evidence="5">
    <location>
        <begin position="205"/>
        <end position="214"/>
    </location>
</feature>
<dbReference type="Pfam" id="PF04032">
    <property type="entry name" value="Rpr2"/>
    <property type="match status" value="1"/>
</dbReference>
<keyword evidence="7" id="KW-1185">Reference proteome</keyword>
<feature type="compositionally biased region" description="Basic and acidic residues" evidence="5">
    <location>
        <begin position="77"/>
        <end position="91"/>
    </location>
</feature>
<feature type="region of interest" description="Disordered" evidence="5">
    <location>
        <begin position="42"/>
        <end position="102"/>
    </location>
</feature>
<accession>A0A165FEB5</accession>
<dbReference type="InParanoid" id="A0A165FEB5"/>
<keyword evidence="2" id="KW-0479">Metal-binding</keyword>
<evidence type="ECO:0000256" key="2">
    <source>
        <dbReference type="ARBA" id="ARBA00022723"/>
    </source>
</evidence>
<dbReference type="AlphaFoldDB" id="A0A165FEB5"/>
<dbReference type="PANTHER" id="PTHR14742:SF0">
    <property type="entry name" value="RIBONUCLEASE P PROTEIN SUBUNIT P21"/>
    <property type="match status" value="1"/>
</dbReference>
<evidence type="ECO:0000256" key="3">
    <source>
        <dbReference type="ARBA" id="ARBA00022833"/>
    </source>
</evidence>
<evidence type="ECO:0000256" key="4">
    <source>
        <dbReference type="ARBA" id="ARBA00038402"/>
    </source>
</evidence>
<proteinExistence type="inferred from homology"/>
<keyword evidence="1" id="KW-0819">tRNA processing</keyword>
<evidence type="ECO:0000313" key="7">
    <source>
        <dbReference type="Proteomes" id="UP000076632"/>
    </source>
</evidence>
<dbReference type="PANTHER" id="PTHR14742">
    <property type="entry name" value="RIBONUCLEASE P SUBUNIT P21"/>
    <property type="match status" value="1"/>
</dbReference>
<dbReference type="InterPro" id="IPR007175">
    <property type="entry name" value="Rpr2/Snm1/Rpp21"/>
</dbReference>
<dbReference type="RefSeq" id="XP_018186437.1">
    <property type="nucleotide sequence ID" value="XM_018335377.1"/>
</dbReference>
<reference evidence="6 7" key="1">
    <citation type="journal article" date="2016" name="Fungal Biol.">
        <title>The genome of Xylona heveae provides a window into fungal endophytism.</title>
        <authorList>
            <person name="Gazis R."/>
            <person name="Kuo A."/>
            <person name="Riley R."/>
            <person name="LaButti K."/>
            <person name="Lipzen A."/>
            <person name="Lin J."/>
            <person name="Amirebrahimi M."/>
            <person name="Hesse C.N."/>
            <person name="Spatafora J.W."/>
            <person name="Henrissat B."/>
            <person name="Hainaut M."/>
            <person name="Grigoriev I.V."/>
            <person name="Hibbett D.S."/>
        </authorList>
    </citation>
    <scope>NUCLEOTIDE SEQUENCE [LARGE SCALE GENOMIC DNA]</scope>
    <source>
        <strain evidence="6 7">TC161</strain>
    </source>
</reference>
<evidence type="ECO:0000256" key="5">
    <source>
        <dbReference type="SAM" id="MobiDB-lite"/>
    </source>
</evidence>
<evidence type="ECO:0000313" key="6">
    <source>
        <dbReference type="EMBL" id="KZF20882.1"/>
    </source>
</evidence>
<keyword evidence="3" id="KW-0862">Zinc</keyword>
<evidence type="ECO:0000256" key="1">
    <source>
        <dbReference type="ARBA" id="ARBA00022694"/>
    </source>
</evidence>
<feature type="compositionally biased region" description="Polar residues" evidence="5">
    <location>
        <begin position="43"/>
        <end position="76"/>
    </location>
</feature>
<feature type="compositionally biased region" description="Basic and acidic residues" evidence="5">
    <location>
        <begin position="192"/>
        <end position="203"/>
    </location>
</feature>
<name>A0A165FEB5_XYLHT</name>
<dbReference type="EMBL" id="KV407462">
    <property type="protein sequence ID" value="KZF20882.1"/>
    <property type="molecule type" value="Genomic_DNA"/>
</dbReference>
<dbReference type="GO" id="GO:0005655">
    <property type="term" value="C:nucleolar ribonuclease P complex"/>
    <property type="evidence" value="ECO:0007669"/>
    <property type="project" value="TreeGrafter"/>
</dbReference>
<gene>
    <name evidence="6" type="ORF">L228DRAFT_270149</name>
</gene>
<dbReference type="OrthoDB" id="128536at2759"/>
<comment type="similarity">
    <text evidence="4">Belongs to the eukaryotic/archaeal RNase P protein component 4 family.</text>
</comment>
<dbReference type="Gene3D" id="6.20.50.20">
    <property type="match status" value="1"/>
</dbReference>
<feature type="compositionally biased region" description="Polar residues" evidence="5">
    <location>
        <begin position="92"/>
        <end position="102"/>
    </location>
</feature>
<sequence>MAKGTANSAAQNAQNVPNKHLHQRISFLYQAAAYIASQPYHKPSTTVTETPRQSNSHNISTADSDTMQIDTSGLEKSTSKQEQDGSHKISDENPSGASTSSLYCSHHSRRLISQLRGVSLKSQIRLSPELKRSICRRCDTLLIPGSTSTTRLENHSRGGKKPWADLLVVECKACGSVKRFPVGAQKQKRRSERQDKQDLHAAPDQDTNPPAATS</sequence>
<dbReference type="GO" id="GO:0046872">
    <property type="term" value="F:metal ion binding"/>
    <property type="evidence" value="ECO:0007669"/>
    <property type="project" value="UniProtKB-KW"/>
</dbReference>